<keyword evidence="5" id="KW-0811">Translocation</keyword>
<keyword evidence="5" id="KW-1003">Cell membrane</keyword>
<keyword evidence="4 5" id="KW-0472">Membrane</keyword>
<accession>A0ABU0DQU0</accession>
<dbReference type="EMBL" id="JAUSUP010000001">
    <property type="protein sequence ID" value="MDQ0350806.1"/>
    <property type="molecule type" value="Genomic_DNA"/>
</dbReference>
<dbReference type="PROSITE" id="PS01218">
    <property type="entry name" value="TATC"/>
    <property type="match status" value="1"/>
</dbReference>
<evidence type="ECO:0000256" key="3">
    <source>
        <dbReference type="ARBA" id="ARBA00022989"/>
    </source>
</evidence>
<reference evidence="6 7" key="1">
    <citation type="submission" date="2023-07" db="EMBL/GenBank/DDBJ databases">
        <title>Genomic Encyclopedia of Type Strains, Phase IV (KMG-IV): sequencing the most valuable type-strain genomes for metagenomic binning, comparative biology and taxonomic classification.</title>
        <authorList>
            <person name="Goeker M."/>
        </authorList>
    </citation>
    <scope>NUCLEOTIDE SEQUENCE [LARGE SCALE GENOMIC DNA]</scope>
    <source>
        <strain evidence="6 7">DSM 15448</strain>
    </source>
</reference>
<feature type="transmembrane region" description="Helical" evidence="5">
    <location>
        <begin position="197"/>
        <end position="215"/>
    </location>
</feature>
<dbReference type="NCBIfam" id="TIGR00945">
    <property type="entry name" value="tatC"/>
    <property type="match status" value="1"/>
</dbReference>
<organism evidence="6 7">
    <name type="scientific">Alkalibacillus filiformis</name>
    <dbReference type="NCBI Taxonomy" id="200990"/>
    <lineage>
        <taxon>Bacteria</taxon>
        <taxon>Bacillati</taxon>
        <taxon>Bacillota</taxon>
        <taxon>Bacilli</taxon>
        <taxon>Bacillales</taxon>
        <taxon>Bacillaceae</taxon>
        <taxon>Alkalibacillus</taxon>
    </lineage>
</organism>
<comment type="subunit">
    <text evidence="5">Forms a complex with TatA.</text>
</comment>
<dbReference type="PRINTS" id="PR01840">
    <property type="entry name" value="TATCFAMILY"/>
</dbReference>
<keyword evidence="5" id="KW-0653">Protein transport</keyword>
<evidence type="ECO:0000313" key="6">
    <source>
        <dbReference type="EMBL" id="MDQ0350806.1"/>
    </source>
</evidence>
<sequence>MNEMTNDQQISQNEMDWTEHLGELRKRFFWSFIVFALSFGVGFYFREEIYLYIANDVPFQLTVLSPFDIIWVYVIIGTMAGLIITVPFLAFQLWLFIKPGLTKHEKRVSLLYVPAIFILFILGLAFGYFVIKDLVLNFLLNLSDGLVNEMFTVNNYFKFILQITVPFAFFFEVPLIAMFLTSLGVLTPAFMKKSRKFAYLILVVIGTMLSPPDFILQLVVAAPLIFLYELAIITSAIVYRKREKKLAELNEQSDEEI</sequence>
<feature type="transmembrane region" description="Helical" evidence="5">
    <location>
        <begin position="159"/>
        <end position="185"/>
    </location>
</feature>
<evidence type="ECO:0000256" key="5">
    <source>
        <dbReference type="HAMAP-Rule" id="MF_00902"/>
    </source>
</evidence>
<comment type="function">
    <text evidence="5">Part of the twin-arginine translocation (Tat) system that transports large folded proteins containing a characteristic twin-arginine motif in their signal peptide across membranes.</text>
</comment>
<dbReference type="Proteomes" id="UP001236723">
    <property type="component" value="Unassembled WGS sequence"/>
</dbReference>
<feature type="transmembrane region" description="Helical" evidence="5">
    <location>
        <begin position="221"/>
        <end position="239"/>
    </location>
</feature>
<protein>
    <recommendedName>
        <fullName evidence="5">Sec-independent protein translocase protein TatC</fullName>
    </recommendedName>
</protein>
<name>A0ABU0DQU0_9BACI</name>
<keyword evidence="7" id="KW-1185">Reference proteome</keyword>
<keyword evidence="5" id="KW-0813">Transport</keyword>
<proteinExistence type="inferred from homology"/>
<comment type="subcellular location">
    <subcellularLocation>
        <location evidence="5">Cell membrane</location>
        <topology evidence="5">Multi-pass membrane protein</topology>
    </subcellularLocation>
    <subcellularLocation>
        <location evidence="1">Membrane</location>
        <topology evidence="1">Multi-pass membrane protein</topology>
    </subcellularLocation>
</comment>
<evidence type="ECO:0000256" key="2">
    <source>
        <dbReference type="ARBA" id="ARBA00022692"/>
    </source>
</evidence>
<dbReference type="PANTHER" id="PTHR30371">
    <property type="entry name" value="SEC-INDEPENDENT PROTEIN TRANSLOCASE PROTEIN TATC"/>
    <property type="match status" value="1"/>
</dbReference>
<dbReference type="InterPro" id="IPR019820">
    <property type="entry name" value="Sec-indep_translocase_CS"/>
</dbReference>
<dbReference type="HAMAP" id="MF_00902">
    <property type="entry name" value="TatC"/>
    <property type="match status" value="1"/>
</dbReference>
<keyword evidence="2 5" id="KW-0812">Transmembrane</keyword>
<evidence type="ECO:0000256" key="1">
    <source>
        <dbReference type="ARBA" id="ARBA00004141"/>
    </source>
</evidence>
<dbReference type="PANTHER" id="PTHR30371:SF4">
    <property type="entry name" value="SEC-INDEPENDENT PROTEIN TRANSLOCASE PROTEIN TATCD"/>
    <property type="match status" value="1"/>
</dbReference>
<evidence type="ECO:0000256" key="4">
    <source>
        <dbReference type="ARBA" id="ARBA00023136"/>
    </source>
</evidence>
<comment type="similarity">
    <text evidence="5">Belongs to the TatC family.</text>
</comment>
<dbReference type="InterPro" id="IPR002033">
    <property type="entry name" value="TatC"/>
</dbReference>
<evidence type="ECO:0000313" key="7">
    <source>
        <dbReference type="Proteomes" id="UP001236723"/>
    </source>
</evidence>
<comment type="caution">
    <text evidence="6">The sequence shown here is derived from an EMBL/GenBank/DDBJ whole genome shotgun (WGS) entry which is preliminary data.</text>
</comment>
<feature type="transmembrane region" description="Helical" evidence="5">
    <location>
        <begin position="28"/>
        <end position="45"/>
    </location>
</feature>
<gene>
    <name evidence="5" type="primary">tatC</name>
    <name evidence="6" type="ORF">J2R98_000609</name>
</gene>
<feature type="transmembrane region" description="Helical" evidence="5">
    <location>
        <begin position="70"/>
        <end position="97"/>
    </location>
</feature>
<dbReference type="Pfam" id="PF00902">
    <property type="entry name" value="TatC"/>
    <property type="match status" value="1"/>
</dbReference>
<feature type="transmembrane region" description="Helical" evidence="5">
    <location>
        <begin position="109"/>
        <end position="131"/>
    </location>
</feature>
<keyword evidence="3 5" id="KW-1133">Transmembrane helix</keyword>